<dbReference type="SUPFAM" id="SSF46785">
    <property type="entry name" value="Winged helix' DNA-binding domain"/>
    <property type="match status" value="1"/>
</dbReference>
<feature type="domain" description="HTH arsR-type" evidence="4">
    <location>
        <begin position="24"/>
        <end position="119"/>
    </location>
</feature>
<proteinExistence type="predicted"/>
<dbReference type="CDD" id="cd00090">
    <property type="entry name" value="HTH_ARSR"/>
    <property type="match status" value="1"/>
</dbReference>
<comment type="caution">
    <text evidence="5">The sequence shown here is derived from an EMBL/GenBank/DDBJ whole genome shotgun (WGS) entry which is preliminary data.</text>
</comment>
<keyword evidence="2" id="KW-0238">DNA-binding</keyword>
<dbReference type="GO" id="GO:0003700">
    <property type="term" value="F:DNA-binding transcription factor activity"/>
    <property type="evidence" value="ECO:0007669"/>
    <property type="project" value="InterPro"/>
</dbReference>
<dbReference type="InterPro" id="IPR001845">
    <property type="entry name" value="HTH_ArsR_DNA-bd_dom"/>
</dbReference>
<evidence type="ECO:0000259" key="4">
    <source>
        <dbReference type="PROSITE" id="PS50987"/>
    </source>
</evidence>
<reference evidence="6" key="1">
    <citation type="submission" date="2017-09" db="EMBL/GenBank/DDBJ databases">
        <authorList>
            <person name="Zhang Y."/>
            <person name="Huang X."/>
            <person name="Liu J."/>
            <person name="Lu L."/>
            <person name="Peng K."/>
        </authorList>
    </citation>
    <scope>NUCLEOTIDE SEQUENCE [LARGE SCALE GENOMIC DNA]</scope>
    <source>
        <strain evidence="6">S-XJ-1</strain>
    </source>
</reference>
<keyword evidence="3" id="KW-0804">Transcription</keyword>
<organism evidence="5 6">
    <name type="scientific">Dietzia natronolimnaea</name>
    <dbReference type="NCBI Taxonomy" id="161920"/>
    <lineage>
        <taxon>Bacteria</taxon>
        <taxon>Bacillati</taxon>
        <taxon>Actinomycetota</taxon>
        <taxon>Actinomycetes</taxon>
        <taxon>Mycobacteriales</taxon>
        <taxon>Dietziaceae</taxon>
        <taxon>Dietzia</taxon>
    </lineage>
</organism>
<dbReference type="GO" id="GO:0003677">
    <property type="term" value="F:DNA binding"/>
    <property type="evidence" value="ECO:0007669"/>
    <property type="project" value="UniProtKB-KW"/>
</dbReference>
<evidence type="ECO:0000256" key="2">
    <source>
        <dbReference type="ARBA" id="ARBA00023125"/>
    </source>
</evidence>
<dbReference type="PRINTS" id="PR00778">
    <property type="entry name" value="HTHARSR"/>
</dbReference>
<evidence type="ECO:0000256" key="3">
    <source>
        <dbReference type="ARBA" id="ARBA00023163"/>
    </source>
</evidence>
<dbReference type="NCBIfam" id="NF033788">
    <property type="entry name" value="HTH_metalloreg"/>
    <property type="match status" value="1"/>
</dbReference>
<evidence type="ECO:0000256" key="1">
    <source>
        <dbReference type="ARBA" id="ARBA00023015"/>
    </source>
</evidence>
<protein>
    <submittedName>
        <fullName evidence="5">Transcriptional regulator</fullName>
    </submittedName>
</protein>
<gene>
    <name evidence="5" type="ORF">CEY15_03180</name>
</gene>
<dbReference type="OrthoDB" id="9798835at2"/>
<dbReference type="InterPro" id="IPR048226">
    <property type="entry name" value="Rv2640c-like"/>
</dbReference>
<dbReference type="InterPro" id="IPR036390">
    <property type="entry name" value="WH_DNA-bd_sf"/>
</dbReference>
<dbReference type="Pfam" id="PF01022">
    <property type="entry name" value="HTH_5"/>
    <property type="match status" value="1"/>
</dbReference>
<dbReference type="EMBL" id="NTGA01000005">
    <property type="protein sequence ID" value="PAY24466.1"/>
    <property type="molecule type" value="Genomic_DNA"/>
</dbReference>
<keyword evidence="6" id="KW-1185">Reference proteome</keyword>
<keyword evidence="1" id="KW-0805">Transcription regulation</keyword>
<dbReference type="PROSITE" id="PS50987">
    <property type="entry name" value="HTH_ARSR_2"/>
    <property type="match status" value="1"/>
</dbReference>
<name>A0A2A2WTF1_9ACTN</name>
<dbReference type="Proteomes" id="UP000218810">
    <property type="component" value="Unassembled WGS sequence"/>
</dbReference>
<dbReference type="PANTHER" id="PTHR33154:SF18">
    <property type="entry name" value="ARSENICAL RESISTANCE OPERON REPRESSOR"/>
    <property type="match status" value="1"/>
</dbReference>
<dbReference type="SMART" id="SM00418">
    <property type="entry name" value="HTH_ARSR"/>
    <property type="match status" value="1"/>
</dbReference>
<evidence type="ECO:0000313" key="6">
    <source>
        <dbReference type="Proteomes" id="UP000218810"/>
    </source>
</evidence>
<dbReference type="InterPro" id="IPR051081">
    <property type="entry name" value="HTH_MetalResp_TranReg"/>
</dbReference>
<dbReference type="NCBIfam" id="NF041413">
    <property type="entry name" value="ArsR_Rv2640c_fam"/>
    <property type="match status" value="1"/>
</dbReference>
<sequence>MPKALPLLDVSSPVCCAPVSAGPIGHEDAVEIALRLKALADPVRIRLLSLLLTSDDGEVRTGDLAAATGVAESTTSHHLGRLREAGMIESERRGMSVFHRARGSAIDALRAALDPNCCT</sequence>
<dbReference type="Gene3D" id="1.10.10.10">
    <property type="entry name" value="Winged helix-like DNA-binding domain superfamily/Winged helix DNA-binding domain"/>
    <property type="match status" value="1"/>
</dbReference>
<dbReference type="InterPro" id="IPR036388">
    <property type="entry name" value="WH-like_DNA-bd_sf"/>
</dbReference>
<dbReference type="InterPro" id="IPR011991">
    <property type="entry name" value="ArsR-like_HTH"/>
</dbReference>
<dbReference type="PANTHER" id="PTHR33154">
    <property type="entry name" value="TRANSCRIPTIONAL REGULATOR, ARSR FAMILY"/>
    <property type="match status" value="1"/>
</dbReference>
<dbReference type="RefSeq" id="WP_017836078.1">
    <property type="nucleotide sequence ID" value="NZ_BAAAHZ010000012.1"/>
</dbReference>
<evidence type="ECO:0000313" key="5">
    <source>
        <dbReference type="EMBL" id="PAY24466.1"/>
    </source>
</evidence>
<accession>A0A2A2WTF1</accession>
<dbReference type="AlphaFoldDB" id="A0A2A2WTF1"/>